<accession>A0A7X5BS29</accession>
<dbReference type="AlphaFoldDB" id="A0A7X5BS29"/>
<name>A0A7X5BS29_9BACT</name>
<sequence>MPTTLNRKPAPPEETHIQVTPGLSISGATIADKGTLGAFVQIGGVNCLLTNHHVAFSDEAEQQKELQQRMPMRATLYERPLPAWWTKATTNKLLPIFHPKYGGGGNRLARVIAYATPMLANKALDVAICPLEDNVNFSFYARGNPPYLIGPAVAPRLGMIVKKSGAVTGVTYGRVHHLDDRMLIIQAIQSPVTNDKGVQFVIMPFAGGAVADHGDSGSVWVDAETNEAVGLLYAGKYDLETRDNYSLATRMDVLEREFKFTFTRN</sequence>
<proteinExistence type="predicted"/>
<dbReference type="SUPFAM" id="SSF50494">
    <property type="entry name" value="Trypsin-like serine proteases"/>
    <property type="match status" value="1"/>
</dbReference>
<organism evidence="1 2">
    <name type="scientific">Corallococcus exiguus</name>
    <dbReference type="NCBI Taxonomy" id="83462"/>
    <lineage>
        <taxon>Bacteria</taxon>
        <taxon>Pseudomonadati</taxon>
        <taxon>Myxococcota</taxon>
        <taxon>Myxococcia</taxon>
        <taxon>Myxococcales</taxon>
        <taxon>Cystobacterineae</taxon>
        <taxon>Myxococcaceae</taxon>
        <taxon>Corallococcus</taxon>
    </lineage>
</organism>
<dbReference type="EMBL" id="JAAAPK010000004">
    <property type="protein sequence ID" value="NBC41685.1"/>
    <property type="molecule type" value="Genomic_DNA"/>
</dbReference>
<keyword evidence="2" id="KW-1185">Reference proteome</keyword>
<dbReference type="InterPro" id="IPR043504">
    <property type="entry name" value="Peptidase_S1_PA_chymotrypsin"/>
</dbReference>
<dbReference type="Proteomes" id="UP000537825">
    <property type="component" value="Unassembled WGS sequence"/>
</dbReference>
<reference evidence="1 2" key="1">
    <citation type="submission" date="2020-01" db="EMBL/GenBank/DDBJ databases">
        <title>The draft genome sequence of Corallococcus exiguus DSM 14696.</title>
        <authorList>
            <person name="Zhang X."/>
            <person name="Zhu H."/>
        </authorList>
    </citation>
    <scope>NUCLEOTIDE SEQUENCE [LARGE SCALE GENOMIC DNA]</scope>
    <source>
        <strain evidence="1 2">DSM 14696</strain>
    </source>
</reference>
<evidence type="ECO:0008006" key="3">
    <source>
        <dbReference type="Google" id="ProtNLM"/>
    </source>
</evidence>
<comment type="caution">
    <text evidence="1">The sequence shown here is derived from an EMBL/GenBank/DDBJ whole genome shotgun (WGS) entry which is preliminary data.</text>
</comment>
<protein>
    <recommendedName>
        <fullName evidence="3">Trypsin-like peptidase domain-containing protein</fullName>
    </recommendedName>
</protein>
<dbReference type="InterPro" id="IPR009003">
    <property type="entry name" value="Peptidase_S1_PA"/>
</dbReference>
<evidence type="ECO:0000313" key="2">
    <source>
        <dbReference type="Proteomes" id="UP000537825"/>
    </source>
</evidence>
<dbReference type="Gene3D" id="2.40.10.10">
    <property type="entry name" value="Trypsin-like serine proteases"/>
    <property type="match status" value="1"/>
</dbReference>
<evidence type="ECO:0000313" key="1">
    <source>
        <dbReference type="EMBL" id="NBC41685.1"/>
    </source>
</evidence>
<dbReference type="RefSeq" id="WP_139914906.1">
    <property type="nucleotide sequence ID" value="NZ_CBCSLE010000008.1"/>
</dbReference>
<gene>
    <name evidence="1" type="ORF">GTZ93_17915</name>
</gene>